<dbReference type="SUPFAM" id="SSF56784">
    <property type="entry name" value="HAD-like"/>
    <property type="match status" value="1"/>
</dbReference>
<dbReference type="Gene3D" id="3.30.1240.10">
    <property type="match status" value="1"/>
</dbReference>
<name>A0A3N0CF57_9ACTN</name>
<evidence type="ECO:0000313" key="2">
    <source>
        <dbReference type="Proteomes" id="UP000267128"/>
    </source>
</evidence>
<dbReference type="InterPro" id="IPR023214">
    <property type="entry name" value="HAD_sf"/>
</dbReference>
<dbReference type="GO" id="GO:0000287">
    <property type="term" value="F:magnesium ion binding"/>
    <property type="evidence" value="ECO:0007669"/>
    <property type="project" value="TreeGrafter"/>
</dbReference>
<comment type="caution">
    <text evidence="1">The sequence shown here is derived from an EMBL/GenBank/DDBJ whole genome shotgun (WGS) entry which is preliminary data.</text>
</comment>
<dbReference type="PANTHER" id="PTHR10000">
    <property type="entry name" value="PHOSPHOSERINE PHOSPHATASE"/>
    <property type="match status" value="1"/>
</dbReference>
<dbReference type="Gene3D" id="3.40.50.1000">
    <property type="entry name" value="HAD superfamily/HAD-like"/>
    <property type="match status" value="1"/>
</dbReference>
<dbReference type="GO" id="GO:0016791">
    <property type="term" value="F:phosphatase activity"/>
    <property type="evidence" value="ECO:0007669"/>
    <property type="project" value="TreeGrafter"/>
</dbReference>
<dbReference type="InterPro" id="IPR006379">
    <property type="entry name" value="HAD-SF_hydro_IIB"/>
</dbReference>
<organism evidence="1 2">
    <name type="scientific">Nocardioides marmoriginsengisoli</name>
    <dbReference type="NCBI Taxonomy" id="661483"/>
    <lineage>
        <taxon>Bacteria</taxon>
        <taxon>Bacillati</taxon>
        <taxon>Actinomycetota</taxon>
        <taxon>Actinomycetes</taxon>
        <taxon>Propionibacteriales</taxon>
        <taxon>Nocardioidaceae</taxon>
        <taxon>Nocardioides</taxon>
    </lineage>
</organism>
<dbReference type="RefSeq" id="WP_123227363.1">
    <property type="nucleotide sequence ID" value="NZ_RJSE01000007.1"/>
</dbReference>
<evidence type="ECO:0000313" key="1">
    <source>
        <dbReference type="EMBL" id="RNL62068.1"/>
    </source>
</evidence>
<dbReference type="OrthoDB" id="3180855at2"/>
<sequence>MSVRLVATDLDGTLVHSDGSITARTRAALVAAENAGVDVVFVTGRPLRWAEDVFEHVGGHGFAIVSNGALLWDVTAAAPALERPIPVATILEVAALLRAAVPGSHFAVETVDGIALETGFLERYPVPDGARRGPLDEIARVPAYKLLVRHEELGPQEFWDAAELAVGHLVEIVWSSTTTMLEVSARGVTKASTLERFCGERGIAAAEVVAFGDMPNDIPMLAWAGTSYAMANAHPTVQAIATRLAPPSDEDGVAQVIESILDSRSSTPAG</sequence>
<dbReference type="AlphaFoldDB" id="A0A3N0CF57"/>
<accession>A0A3N0CF57</accession>
<proteinExistence type="predicted"/>
<dbReference type="InterPro" id="IPR036412">
    <property type="entry name" value="HAD-like_sf"/>
</dbReference>
<dbReference type="NCBIfam" id="TIGR01484">
    <property type="entry name" value="HAD-SF-IIB"/>
    <property type="match status" value="1"/>
</dbReference>
<keyword evidence="2" id="KW-1185">Reference proteome</keyword>
<protein>
    <submittedName>
        <fullName evidence="1">HAD family phosphatase</fullName>
    </submittedName>
</protein>
<dbReference type="EMBL" id="RJSE01000007">
    <property type="protein sequence ID" value="RNL62068.1"/>
    <property type="molecule type" value="Genomic_DNA"/>
</dbReference>
<dbReference type="Pfam" id="PF08282">
    <property type="entry name" value="Hydrolase_3"/>
    <property type="match status" value="1"/>
</dbReference>
<dbReference type="Proteomes" id="UP000267128">
    <property type="component" value="Unassembled WGS sequence"/>
</dbReference>
<dbReference type="CDD" id="cd07516">
    <property type="entry name" value="HAD_Pase"/>
    <property type="match status" value="1"/>
</dbReference>
<dbReference type="GO" id="GO:0005829">
    <property type="term" value="C:cytosol"/>
    <property type="evidence" value="ECO:0007669"/>
    <property type="project" value="TreeGrafter"/>
</dbReference>
<dbReference type="PANTHER" id="PTHR10000:SF8">
    <property type="entry name" value="HAD SUPERFAMILY HYDROLASE-LIKE, TYPE 3"/>
    <property type="match status" value="1"/>
</dbReference>
<reference evidence="1 2" key="1">
    <citation type="submission" date="2018-11" db="EMBL/GenBank/DDBJ databases">
        <authorList>
            <person name="Li F."/>
        </authorList>
    </citation>
    <scope>NUCLEOTIDE SEQUENCE [LARGE SCALE GENOMIC DNA]</scope>
    <source>
        <strain evidence="1 2">Gsoil 097</strain>
    </source>
</reference>
<gene>
    <name evidence="1" type="ORF">EFK50_09600</name>
</gene>